<protein>
    <recommendedName>
        <fullName evidence="12">Mannose-P-dolichol utilization defect 1 protein homolog</fullName>
    </recommendedName>
</protein>
<dbReference type="RefSeq" id="XP_067491667.1">
    <property type="nucleotide sequence ID" value="XM_067633506.1"/>
</dbReference>
<dbReference type="Proteomes" id="UP000283090">
    <property type="component" value="Unassembled WGS sequence"/>
</dbReference>
<dbReference type="AlphaFoldDB" id="A0A437A4U1"/>
<dbReference type="VEuPathDB" id="FungiDB:DFL_004415"/>
<sequence>MDTIRPLLQPITASLPAPIKDLGISLIGPHCYTSLIENIDITDHACIKLGISKGLGIGIIAASSIVKIPQILKIINSNSASGLSLLSTLLETGAYAISIAYNFRNGFPFSTFGETALIVVQNLVIAVLILHFTGKGGYAGILIAGFAAASYALFSQDVVSEKAMTVFQASTIPISLASKVPQIYTVWKEGGTGQLSAFAVFNFLAGSLARVFTTLQEVDDPLILWGYLGGAILNAVLTAQMIFYWNSSSSSSKSKKRSKKSLKAIPDTKTPQTPARTRSKGEAEVSMETAVLTDGGSKDYSATSGKGSVRRKSRKA</sequence>
<evidence type="ECO:0000313" key="11">
    <source>
        <dbReference type="Proteomes" id="UP000283090"/>
    </source>
</evidence>
<evidence type="ECO:0008006" key="12">
    <source>
        <dbReference type="Google" id="ProtNLM"/>
    </source>
</evidence>
<evidence type="ECO:0000256" key="7">
    <source>
        <dbReference type="ARBA" id="ARBA00038475"/>
    </source>
</evidence>
<evidence type="ECO:0000256" key="8">
    <source>
        <dbReference type="SAM" id="MobiDB-lite"/>
    </source>
</evidence>
<dbReference type="Gene3D" id="1.20.1280.290">
    <property type="match status" value="2"/>
</dbReference>
<keyword evidence="4" id="KW-0677">Repeat</keyword>
<comment type="similarity">
    <text evidence="7">Belongs to the MPDU1 (TC 2.A.43.3) family.</text>
</comment>
<feature type="transmembrane region" description="Helical" evidence="9">
    <location>
        <begin position="83"/>
        <end position="103"/>
    </location>
</feature>
<keyword evidence="6 9" id="KW-0472">Membrane</keyword>
<dbReference type="Pfam" id="PF04193">
    <property type="entry name" value="PQ-loop"/>
    <property type="match status" value="2"/>
</dbReference>
<keyword evidence="11" id="KW-1185">Reference proteome</keyword>
<dbReference type="PANTHER" id="PTHR12226:SF2">
    <property type="entry name" value="MANNOSE-P-DOLICHOL UTILIZATION DEFECT 1 PROTEIN"/>
    <property type="match status" value="1"/>
</dbReference>
<gene>
    <name evidence="10" type="ORF">DFL_004415</name>
</gene>
<evidence type="ECO:0000256" key="5">
    <source>
        <dbReference type="ARBA" id="ARBA00022989"/>
    </source>
</evidence>
<evidence type="ECO:0000256" key="4">
    <source>
        <dbReference type="ARBA" id="ARBA00022737"/>
    </source>
</evidence>
<evidence type="ECO:0000313" key="10">
    <source>
        <dbReference type="EMBL" id="RVD86123.1"/>
    </source>
</evidence>
<dbReference type="EMBL" id="SAEB01000006">
    <property type="protein sequence ID" value="RVD86123.1"/>
    <property type="molecule type" value="Genomic_DNA"/>
</dbReference>
<feature type="region of interest" description="Disordered" evidence="8">
    <location>
        <begin position="249"/>
        <end position="316"/>
    </location>
</feature>
<feature type="compositionally biased region" description="Basic residues" evidence="8">
    <location>
        <begin position="253"/>
        <end position="262"/>
    </location>
</feature>
<dbReference type="GeneID" id="93586726"/>
<evidence type="ECO:0000256" key="3">
    <source>
        <dbReference type="ARBA" id="ARBA00022692"/>
    </source>
</evidence>
<name>A0A437A4U1_ARTFL</name>
<evidence type="ECO:0000256" key="1">
    <source>
        <dbReference type="ARBA" id="ARBA00004141"/>
    </source>
</evidence>
<dbReference type="OrthoDB" id="271506at2759"/>
<feature type="transmembrane region" description="Helical" evidence="9">
    <location>
        <begin position="137"/>
        <end position="154"/>
    </location>
</feature>
<dbReference type="InterPro" id="IPR006603">
    <property type="entry name" value="PQ-loop_rpt"/>
</dbReference>
<comment type="caution">
    <text evidence="10">The sequence shown here is derived from an EMBL/GenBank/DDBJ whole genome shotgun (WGS) entry which is preliminary data.</text>
</comment>
<keyword evidence="3 9" id="KW-0812">Transmembrane</keyword>
<dbReference type="SMART" id="SM00679">
    <property type="entry name" value="CTNS"/>
    <property type="match status" value="2"/>
</dbReference>
<dbReference type="FunFam" id="1.20.1280.290:FF:000006">
    <property type="entry name" value="mannose-P-dolichol utilization defect 1 protein"/>
    <property type="match status" value="1"/>
</dbReference>
<feature type="transmembrane region" description="Helical" evidence="9">
    <location>
        <begin position="109"/>
        <end position="130"/>
    </location>
</feature>
<dbReference type="STRING" id="97331.A0A437A4U1"/>
<keyword evidence="5 9" id="KW-1133">Transmembrane helix</keyword>
<reference evidence="10 11" key="1">
    <citation type="submission" date="2019-01" db="EMBL/GenBank/DDBJ databases">
        <title>Intercellular communication is required for trap formation in the nematode-trapping fungus Duddingtonia flagrans.</title>
        <authorList>
            <person name="Youssar L."/>
            <person name="Wernet V."/>
            <person name="Hensel N."/>
            <person name="Hildebrandt H.-G."/>
            <person name="Fischer R."/>
        </authorList>
    </citation>
    <scope>NUCLEOTIDE SEQUENCE [LARGE SCALE GENOMIC DNA]</scope>
    <source>
        <strain evidence="10 11">CBS H-5679</strain>
    </source>
</reference>
<dbReference type="PANTHER" id="PTHR12226">
    <property type="entry name" value="MANNOSE-P-DOLICHOL UTILIZATION DEFECT 1 LEC35 -RELATED"/>
    <property type="match status" value="1"/>
</dbReference>
<dbReference type="GO" id="GO:0016020">
    <property type="term" value="C:membrane"/>
    <property type="evidence" value="ECO:0007669"/>
    <property type="project" value="UniProtKB-SubCell"/>
</dbReference>
<dbReference type="InterPro" id="IPR016817">
    <property type="entry name" value="MannP-dilichol_defect-1"/>
</dbReference>
<accession>A0A437A4U1</accession>
<keyword evidence="2" id="KW-0813">Transport</keyword>
<organism evidence="10 11">
    <name type="scientific">Arthrobotrys flagrans</name>
    <name type="common">Nematode-trapping fungus</name>
    <name type="synonym">Trichothecium flagrans</name>
    <dbReference type="NCBI Taxonomy" id="97331"/>
    <lineage>
        <taxon>Eukaryota</taxon>
        <taxon>Fungi</taxon>
        <taxon>Dikarya</taxon>
        <taxon>Ascomycota</taxon>
        <taxon>Pezizomycotina</taxon>
        <taxon>Orbiliomycetes</taxon>
        <taxon>Orbiliales</taxon>
        <taxon>Orbiliaceae</taxon>
        <taxon>Arthrobotrys</taxon>
    </lineage>
</organism>
<evidence type="ECO:0000256" key="6">
    <source>
        <dbReference type="ARBA" id="ARBA00023136"/>
    </source>
</evidence>
<evidence type="ECO:0000256" key="2">
    <source>
        <dbReference type="ARBA" id="ARBA00022448"/>
    </source>
</evidence>
<feature type="transmembrane region" description="Helical" evidence="9">
    <location>
        <begin position="222"/>
        <end position="245"/>
    </location>
</feature>
<comment type="subcellular location">
    <subcellularLocation>
        <location evidence="1">Membrane</location>
        <topology evidence="1">Multi-pass membrane protein</topology>
    </subcellularLocation>
</comment>
<evidence type="ECO:0000256" key="9">
    <source>
        <dbReference type="SAM" id="Phobius"/>
    </source>
</evidence>
<proteinExistence type="inferred from homology"/>